<proteinExistence type="predicted"/>
<dbReference type="AlphaFoldDB" id="B0DS99"/>
<evidence type="ECO:0000313" key="2">
    <source>
        <dbReference type="EMBL" id="EDR02437.1"/>
    </source>
</evidence>
<evidence type="ECO:0000313" key="3">
    <source>
        <dbReference type="Proteomes" id="UP000001194"/>
    </source>
</evidence>
<dbReference type="OrthoDB" id="5569250at2759"/>
<dbReference type="GO" id="GO:0004672">
    <property type="term" value="F:protein kinase activity"/>
    <property type="evidence" value="ECO:0007669"/>
    <property type="project" value="InterPro"/>
</dbReference>
<keyword evidence="3" id="KW-1185">Reference proteome</keyword>
<evidence type="ECO:0000259" key="1">
    <source>
        <dbReference type="PROSITE" id="PS50011"/>
    </source>
</evidence>
<gene>
    <name evidence="2" type="ORF">LACBIDRAFT_332304</name>
</gene>
<dbReference type="PANTHER" id="PTHR38248:SF2">
    <property type="entry name" value="FUNK1 11"/>
    <property type="match status" value="1"/>
</dbReference>
<reference evidence="2 3" key="1">
    <citation type="journal article" date="2008" name="Nature">
        <title>The genome of Laccaria bicolor provides insights into mycorrhizal symbiosis.</title>
        <authorList>
            <person name="Martin F."/>
            <person name="Aerts A."/>
            <person name="Ahren D."/>
            <person name="Brun A."/>
            <person name="Danchin E.G.J."/>
            <person name="Duchaussoy F."/>
            <person name="Gibon J."/>
            <person name="Kohler A."/>
            <person name="Lindquist E."/>
            <person name="Pereda V."/>
            <person name="Salamov A."/>
            <person name="Shapiro H.J."/>
            <person name="Wuyts J."/>
            <person name="Blaudez D."/>
            <person name="Buee M."/>
            <person name="Brokstein P."/>
            <person name="Canbaeck B."/>
            <person name="Cohen D."/>
            <person name="Courty P.E."/>
            <person name="Coutinho P.M."/>
            <person name="Delaruelle C."/>
            <person name="Detter J.C."/>
            <person name="Deveau A."/>
            <person name="DiFazio S."/>
            <person name="Duplessis S."/>
            <person name="Fraissinet-Tachet L."/>
            <person name="Lucic E."/>
            <person name="Frey-Klett P."/>
            <person name="Fourrey C."/>
            <person name="Feussner I."/>
            <person name="Gay G."/>
            <person name="Grimwood J."/>
            <person name="Hoegger P.J."/>
            <person name="Jain P."/>
            <person name="Kilaru S."/>
            <person name="Labbe J."/>
            <person name="Lin Y.C."/>
            <person name="Legue V."/>
            <person name="Le Tacon F."/>
            <person name="Marmeisse R."/>
            <person name="Melayah D."/>
            <person name="Montanini B."/>
            <person name="Muratet M."/>
            <person name="Nehls U."/>
            <person name="Niculita-Hirzel H."/>
            <person name="Oudot-Le Secq M.P."/>
            <person name="Peter M."/>
            <person name="Quesneville H."/>
            <person name="Rajashekar B."/>
            <person name="Reich M."/>
            <person name="Rouhier N."/>
            <person name="Schmutz J."/>
            <person name="Yin T."/>
            <person name="Chalot M."/>
            <person name="Henrissat B."/>
            <person name="Kuees U."/>
            <person name="Lucas S."/>
            <person name="Van de Peer Y."/>
            <person name="Podila G.K."/>
            <person name="Polle A."/>
            <person name="Pukkila P.J."/>
            <person name="Richardson P.M."/>
            <person name="Rouze P."/>
            <person name="Sanders I.R."/>
            <person name="Stajich J.E."/>
            <person name="Tunlid A."/>
            <person name="Tuskan G."/>
            <person name="Grigoriev I.V."/>
        </authorList>
    </citation>
    <scope>NUCLEOTIDE SEQUENCE [LARGE SCALE GENOMIC DNA]</scope>
    <source>
        <strain evidence="3">S238N-H82 / ATCC MYA-4686</strain>
    </source>
</reference>
<dbReference type="InterPro" id="IPR040976">
    <property type="entry name" value="Pkinase_fungal"/>
</dbReference>
<accession>B0DS99</accession>
<dbReference type="KEGG" id="lbc:LACBIDRAFT_332304"/>
<dbReference type="GO" id="GO:0005524">
    <property type="term" value="F:ATP binding"/>
    <property type="evidence" value="ECO:0007669"/>
    <property type="project" value="InterPro"/>
</dbReference>
<dbReference type="Gene3D" id="1.10.510.10">
    <property type="entry name" value="Transferase(Phosphotransferase) domain 1"/>
    <property type="match status" value="1"/>
</dbReference>
<name>B0DS99_LACBS</name>
<organism evidence="3">
    <name type="scientific">Laccaria bicolor (strain S238N-H82 / ATCC MYA-4686)</name>
    <name type="common">Bicoloured deceiver</name>
    <name type="synonym">Laccaria laccata var. bicolor</name>
    <dbReference type="NCBI Taxonomy" id="486041"/>
    <lineage>
        <taxon>Eukaryota</taxon>
        <taxon>Fungi</taxon>
        <taxon>Dikarya</taxon>
        <taxon>Basidiomycota</taxon>
        <taxon>Agaricomycotina</taxon>
        <taxon>Agaricomycetes</taxon>
        <taxon>Agaricomycetidae</taxon>
        <taxon>Agaricales</taxon>
        <taxon>Agaricineae</taxon>
        <taxon>Hydnangiaceae</taxon>
        <taxon>Laccaria</taxon>
    </lineage>
</organism>
<dbReference type="InterPro" id="IPR000719">
    <property type="entry name" value="Prot_kinase_dom"/>
</dbReference>
<dbReference type="PANTHER" id="PTHR38248">
    <property type="entry name" value="FUNK1 6"/>
    <property type="match status" value="1"/>
</dbReference>
<dbReference type="HOGENOM" id="CLU_1402668_0_0_1"/>
<dbReference type="Proteomes" id="UP000001194">
    <property type="component" value="Unassembled WGS sequence"/>
</dbReference>
<protein>
    <submittedName>
        <fullName evidence="2">Predicted protein</fullName>
    </submittedName>
</protein>
<dbReference type="SUPFAM" id="SSF56112">
    <property type="entry name" value="Protein kinase-like (PK-like)"/>
    <property type="match status" value="1"/>
</dbReference>
<sequence>MVYKGWKDWFESHCTLWKKGIEHSDISLDNLMLDPILGVGVLHDFDLLKNIGWNVRSERQIGTVAFAAFDLLKKETIEHHPVRMYRHDVESLIWVLVWVCLNLERIGEKPKGMDRLKMTRQICYFRSWMNDPSASEDVRSDFLKDYLTDCHASPRFEKLWTLAMRFLEWFNDRDRSREKRQCSSTARQLKTAVR</sequence>
<dbReference type="Pfam" id="PF17667">
    <property type="entry name" value="Pkinase_fungal"/>
    <property type="match status" value="1"/>
</dbReference>
<dbReference type="GeneID" id="6082522"/>
<feature type="domain" description="Protein kinase" evidence="1">
    <location>
        <begin position="1"/>
        <end position="167"/>
    </location>
</feature>
<dbReference type="EMBL" id="DS547130">
    <property type="protein sequence ID" value="EDR02437.1"/>
    <property type="molecule type" value="Genomic_DNA"/>
</dbReference>
<dbReference type="InterPro" id="IPR011009">
    <property type="entry name" value="Kinase-like_dom_sf"/>
</dbReference>
<dbReference type="RefSeq" id="XP_001886800.1">
    <property type="nucleotide sequence ID" value="XM_001886765.1"/>
</dbReference>
<dbReference type="InParanoid" id="B0DS99"/>
<dbReference type="PROSITE" id="PS50011">
    <property type="entry name" value="PROTEIN_KINASE_DOM"/>
    <property type="match status" value="1"/>
</dbReference>